<dbReference type="RefSeq" id="WP_256593530.1">
    <property type="nucleotide sequence ID" value="NZ_UHJA01000001.1"/>
</dbReference>
<gene>
    <name evidence="1" type="ORF">NCTC11470_02413</name>
</gene>
<accession>A0A380PWK6</accession>
<dbReference type="AlphaFoldDB" id="A0A380PWK6"/>
<organism evidence="1 2">
    <name type="scientific">Yersinia frederiksenii</name>
    <dbReference type="NCBI Taxonomy" id="29484"/>
    <lineage>
        <taxon>Bacteria</taxon>
        <taxon>Pseudomonadati</taxon>
        <taxon>Pseudomonadota</taxon>
        <taxon>Gammaproteobacteria</taxon>
        <taxon>Enterobacterales</taxon>
        <taxon>Yersiniaceae</taxon>
        <taxon>Yersinia</taxon>
    </lineage>
</organism>
<proteinExistence type="predicted"/>
<dbReference type="EMBL" id="UHJA01000001">
    <property type="protein sequence ID" value="SUP77347.1"/>
    <property type="molecule type" value="Genomic_DNA"/>
</dbReference>
<reference evidence="1 2" key="1">
    <citation type="submission" date="2018-06" db="EMBL/GenBank/DDBJ databases">
        <authorList>
            <consortium name="Pathogen Informatics"/>
            <person name="Doyle S."/>
        </authorList>
    </citation>
    <scope>NUCLEOTIDE SEQUENCE [LARGE SCALE GENOMIC DNA]</scope>
    <source>
        <strain evidence="1 2">NCTC11470</strain>
    </source>
</reference>
<evidence type="ECO:0000313" key="2">
    <source>
        <dbReference type="Proteomes" id="UP000254835"/>
    </source>
</evidence>
<sequence>MELDKKSVCEVFHVPADALKNVEAGPNSEPKIIASNMSNDELLRWMDGKVRSAKCLQSALAERESTKQDLSQIESKISYLTNSAALELLNADQKQESGEITVKFDNVSEGITSPTQSGKSLALTVNGAVLIAFNTHNAVAADYLNFIDSVTKAMLNDSDGLEKEANMSGRTIKHASFKTFGSWAIADPKGL</sequence>
<dbReference type="Proteomes" id="UP000254835">
    <property type="component" value="Unassembled WGS sequence"/>
</dbReference>
<name>A0A380PWK6_YERFR</name>
<evidence type="ECO:0000313" key="1">
    <source>
        <dbReference type="EMBL" id="SUP77347.1"/>
    </source>
</evidence>
<protein>
    <submittedName>
        <fullName evidence="1">Uncharacterized protein</fullName>
    </submittedName>
</protein>